<reference evidence="4" key="1">
    <citation type="journal article" date="2014" name="Int. J. Syst. Evol. Microbiol.">
        <title>Complete genome sequence of Corynebacterium casei LMG S-19264T (=DSM 44701T), isolated from a smear-ripened cheese.</title>
        <authorList>
            <consortium name="US DOE Joint Genome Institute (JGI-PGF)"/>
            <person name="Walter F."/>
            <person name="Albersmeier A."/>
            <person name="Kalinowski J."/>
            <person name="Ruckert C."/>
        </authorList>
    </citation>
    <scope>NUCLEOTIDE SEQUENCE</scope>
    <source>
        <strain evidence="4">CGMCC 1.12160</strain>
    </source>
</reference>
<dbReference type="InterPro" id="IPR013780">
    <property type="entry name" value="Glyco_hydro_b"/>
</dbReference>
<dbReference type="CDD" id="cd02860">
    <property type="entry name" value="E_set_Pullulanase"/>
    <property type="match status" value="1"/>
</dbReference>
<gene>
    <name evidence="4" type="ORF">GCM10011366_28800</name>
</gene>
<organism evidence="4 5">
    <name type="scientific">Ornithinimicrobium tianjinense</name>
    <dbReference type="NCBI Taxonomy" id="1195761"/>
    <lineage>
        <taxon>Bacteria</taxon>
        <taxon>Bacillati</taxon>
        <taxon>Actinomycetota</taxon>
        <taxon>Actinomycetes</taxon>
        <taxon>Micrococcales</taxon>
        <taxon>Ornithinimicrobiaceae</taxon>
        <taxon>Ornithinimicrobium</taxon>
    </lineage>
</organism>
<feature type="domain" description="Glycosyl hydrolase family 13 catalytic" evidence="3">
    <location>
        <begin position="344"/>
        <end position="723"/>
    </location>
</feature>
<dbReference type="Proteomes" id="UP000605670">
    <property type="component" value="Unassembled WGS sequence"/>
</dbReference>
<accession>A0A917BWC2</accession>
<dbReference type="GO" id="GO:0051060">
    <property type="term" value="F:pullulanase activity"/>
    <property type="evidence" value="ECO:0007669"/>
    <property type="project" value="InterPro"/>
</dbReference>
<protein>
    <recommendedName>
        <fullName evidence="3">Glycosyl hydrolase family 13 catalytic domain-containing protein</fullName>
    </recommendedName>
</protein>
<dbReference type="SUPFAM" id="SSF51011">
    <property type="entry name" value="Glycosyl hydrolase domain"/>
    <property type="match status" value="1"/>
</dbReference>
<dbReference type="Pfam" id="PF02922">
    <property type="entry name" value="CBM_48"/>
    <property type="match status" value="1"/>
</dbReference>
<reference evidence="4" key="2">
    <citation type="submission" date="2020-09" db="EMBL/GenBank/DDBJ databases">
        <authorList>
            <person name="Sun Q."/>
            <person name="Zhou Y."/>
        </authorList>
    </citation>
    <scope>NUCLEOTIDE SEQUENCE</scope>
    <source>
        <strain evidence="4">CGMCC 1.12160</strain>
    </source>
</reference>
<comment type="similarity">
    <text evidence="1">Belongs to the glycosyl hydrolase 13 family.</text>
</comment>
<dbReference type="GO" id="GO:0005975">
    <property type="term" value="P:carbohydrate metabolic process"/>
    <property type="evidence" value="ECO:0007669"/>
    <property type="project" value="InterPro"/>
</dbReference>
<dbReference type="InterPro" id="IPR040671">
    <property type="entry name" value="Pullulanase_N2"/>
</dbReference>
<dbReference type="CDD" id="cd11341">
    <property type="entry name" value="AmyAc_Pullulanase_LD-like"/>
    <property type="match status" value="1"/>
</dbReference>
<proteinExistence type="inferred from homology"/>
<feature type="region of interest" description="Disordered" evidence="2">
    <location>
        <begin position="176"/>
        <end position="196"/>
    </location>
</feature>
<dbReference type="Gene3D" id="3.20.20.80">
    <property type="entry name" value="Glycosidases"/>
    <property type="match status" value="1"/>
</dbReference>
<dbReference type="Pfam" id="PF11852">
    <property type="entry name" value="Pullul_strch_C"/>
    <property type="match status" value="1"/>
</dbReference>
<evidence type="ECO:0000259" key="3">
    <source>
        <dbReference type="SMART" id="SM00642"/>
    </source>
</evidence>
<dbReference type="AlphaFoldDB" id="A0A917BWC2"/>
<dbReference type="RefSeq" id="WP_188431984.1">
    <property type="nucleotide sequence ID" value="NZ_BAABKH010000001.1"/>
</dbReference>
<dbReference type="EMBL" id="BMEM01000006">
    <property type="protein sequence ID" value="GGF59166.1"/>
    <property type="molecule type" value="Genomic_DNA"/>
</dbReference>
<dbReference type="InterPro" id="IPR024561">
    <property type="entry name" value="Pullul_strch_C"/>
</dbReference>
<dbReference type="Pfam" id="PF17967">
    <property type="entry name" value="Pullulanase_N2"/>
    <property type="match status" value="1"/>
</dbReference>
<dbReference type="InterPro" id="IPR011839">
    <property type="entry name" value="Pullul_strch"/>
</dbReference>
<dbReference type="NCBIfam" id="TIGR02103">
    <property type="entry name" value="pullul_strch"/>
    <property type="match status" value="1"/>
</dbReference>
<dbReference type="InterPro" id="IPR014756">
    <property type="entry name" value="Ig_E-set"/>
</dbReference>
<dbReference type="InterPro" id="IPR013783">
    <property type="entry name" value="Ig-like_fold"/>
</dbReference>
<dbReference type="SUPFAM" id="SSF51445">
    <property type="entry name" value="(Trans)glycosidases"/>
    <property type="match status" value="1"/>
</dbReference>
<evidence type="ECO:0000313" key="5">
    <source>
        <dbReference type="Proteomes" id="UP000605670"/>
    </source>
</evidence>
<name>A0A917BWC2_9MICO</name>
<sequence length="892" mass="96167">MHPLDLTLARAHWLRRDLVALPATAVPAGHEAEDLRWTLAVAPDGGLDPAAAPEELALSLSEGALPHPVADAWPHLAAAHPLHLDATGAARAAELLTGQVALLGRDGAGELVLATSLQVPGVLDDLYAARATARRLGVSWSGPPGQRVPTVTVWAPTAQHVDLLLWDEVPGPEDARAWSPAGEPTVVPMTRDDDDGCWSVTGTQGWTDRSYLLELLHVIPRTGRRQTVRSTDPWSVGLTVSSTHSVLVDLDDPRWAPSVWRETPVPAPVRAVDQAIYEAHVRDLTREDPGCPPQWRGSFLGLSADGVARRHLAALAGAGLTSVHLLPVFDLTSVEEDPQQQEEADRATLERLSREAPAGTQQQAMVRAHATRDAFNWGYDPWHFLTPEGSYATSGGAAHGGRRVAQCRELVGQLHALGLRVVLDQVYNHTTDAWLHRASVLDRVVPGYYHRLDGEGRVETSTCCQNLATEHLMCQKLMVDACVLWVRQYRVDGYRFDLMGHHSRANLEAVRAALDALTPEADGVDGRAVHLYGEGWNFGEVAGNGRFVQAVQGQLDGTGIGTFNDRLRDAVRGGSVHDADPTTGLGFATGGADARHTDQLQVGLAGGLRDIAFLSQETGRPVKGAEVAYGGAPCGYAVSPEEVVNYVDAHDNETLWDTLVLKLPQSTPMAERVRRSTLALATVTLSQGISFWHAGAEVLRSKSLDRNSYASGDWFNGFDLTLRDNGFGRGLPPEPDNGVRWSMMAPLLADASLRPSTADMELARDCALDLLRLRRDLPLLRLGERERILRQVSFPVSGTPHGRPDVVVMLVDDRGASPQDALDPAHSGVLVVLNASPLTVTQTVPGLAGQEWVLSEVQQRGADDVVRQTAWEAGPGRVTVPGLTAAVLVRPA</sequence>
<dbReference type="InterPro" id="IPR006047">
    <property type="entry name" value="GH13_cat_dom"/>
</dbReference>
<evidence type="ECO:0000256" key="2">
    <source>
        <dbReference type="SAM" id="MobiDB-lite"/>
    </source>
</evidence>
<dbReference type="Gene3D" id="2.60.40.10">
    <property type="entry name" value="Immunoglobulins"/>
    <property type="match status" value="1"/>
</dbReference>
<keyword evidence="5" id="KW-1185">Reference proteome</keyword>
<comment type="caution">
    <text evidence="4">The sequence shown here is derived from an EMBL/GenBank/DDBJ whole genome shotgun (WGS) entry which is preliminary data.</text>
</comment>
<dbReference type="InterPro" id="IPR004193">
    <property type="entry name" value="Glyco_hydro_13_N"/>
</dbReference>
<dbReference type="PANTHER" id="PTHR43002">
    <property type="entry name" value="GLYCOGEN DEBRANCHING ENZYME"/>
    <property type="match status" value="1"/>
</dbReference>
<dbReference type="SUPFAM" id="SSF81296">
    <property type="entry name" value="E set domains"/>
    <property type="match status" value="2"/>
</dbReference>
<dbReference type="Gene3D" id="2.60.40.1130">
    <property type="entry name" value="Rab geranylgeranyltransferase alpha-subunit, insert domain"/>
    <property type="match status" value="1"/>
</dbReference>
<evidence type="ECO:0000256" key="1">
    <source>
        <dbReference type="ARBA" id="ARBA00008061"/>
    </source>
</evidence>
<dbReference type="SMART" id="SM00642">
    <property type="entry name" value="Aamy"/>
    <property type="match status" value="1"/>
</dbReference>
<evidence type="ECO:0000313" key="4">
    <source>
        <dbReference type="EMBL" id="GGF59166.1"/>
    </source>
</evidence>
<dbReference type="Gene3D" id="2.60.40.1180">
    <property type="entry name" value="Golgi alpha-mannosidase II"/>
    <property type="match status" value="1"/>
</dbReference>
<dbReference type="InterPro" id="IPR017853">
    <property type="entry name" value="GH"/>
</dbReference>